<geneLocation type="mitochondrion" evidence="1"/>
<dbReference type="EMBL" id="LKAM01000001">
    <property type="protein sequence ID" value="KUM50472.1"/>
    <property type="molecule type" value="Genomic_DNA"/>
</dbReference>
<reference evidence="1" key="1">
    <citation type="journal article" date="2015" name="Genome Biol. Evol.">
        <title>Organellar Genomes of White Spruce (Picea glauca): Assembly and Annotation.</title>
        <authorList>
            <person name="Jackman S.D."/>
            <person name="Warren R.L."/>
            <person name="Gibb E.A."/>
            <person name="Vandervalk B.P."/>
            <person name="Mohamadi H."/>
            <person name="Chu J."/>
            <person name="Raymond A."/>
            <person name="Pleasance S."/>
            <person name="Coope R."/>
            <person name="Wildung M.R."/>
            <person name="Ritland C.E."/>
            <person name="Bousquet J."/>
            <person name="Jones S.J."/>
            <person name="Bohlmann J."/>
            <person name="Birol I."/>
        </authorList>
    </citation>
    <scope>NUCLEOTIDE SEQUENCE [LARGE SCALE GENOMIC DNA]</scope>
    <source>
        <tissue evidence="1">Flushing bud</tissue>
    </source>
</reference>
<name>A0A101M408_PICGL</name>
<keyword evidence="1" id="KW-0496">Mitochondrion</keyword>
<protein>
    <submittedName>
        <fullName evidence="1">Uncharacterized protein</fullName>
    </submittedName>
</protein>
<dbReference type="AlphaFoldDB" id="A0A101M408"/>
<proteinExistence type="predicted"/>
<sequence>MHLTPGIYAATHAVDTRVDAFDGFLPICELMEDLFLSVCEPMWMLVIASMFPVMPSVKTDGGSLSEFL</sequence>
<evidence type="ECO:0000313" key="1">
    <source>
        <dbReference type="EMBL" id="KUM50472.1"/>
    </source>
</evidence>
<accession>A0A101M408</accession>
<gene>
    <name evidence="1" type="ORF">ABT39_MTgene315</name>
</gene>
<organism evidence="1">
    <name type="scientific">Picea glauca</name>
    <name type="common">White spruce</name>
    <name type="synonym">Pinus glauca</name>
    <dbReference type="NCBI Taxonomy" id="3330"/>
    <lineage>
        <taxon>Eukaryota</taxon>
        <taxon>Viridiplantae</taxon>
        <taxon>Streptophyta</taxon>
        <taxon>Embryophyta</taxon>
        <taxon>Tracheophyta</taxon>
        <taxon>Spermatophyta</taxon>
        <taxon>Pinopsida</taxon>
        <taxon>Pinidae</taxon>
        <taxon>Conifers I</taxon>
        <taxon>Pinales</taxon>
        <taxon>Pinaceae</taxon>
        <taxon>Picea</taxon>
    </lineage>
</organism>
<comment type="caution">
    <text evidence="1">The sequence shown here is derived from an EMBL/GenBank/DDBJ whole genome shotgun (WGS) entry which is preliminary data.</text>
</comment>